<name>S7XQD0_SPRLO</name>
<dbReference type="HOGENOM" id="CLU_1225466_0_0_1"/>
<gene>
    <name evidence="1" type="ORF">SLOPH_1714</name>
</gene>
<dbReference type="Gene3D" id="1.10.20.10">
    <property type="entry name" value="Histone, subunit A"/>
    <property type="match status" value="1"/>
</dbReference>
<keyword evidence="2" id="KW-1185">Reference proteome</keyword>
<reference evidence="2" key="1">
    <citation type="journal article" date="2013" name="PLoS Genet.">
        <title>The genome of Spraguea lophii and the basis of host-microsporidian interactions.</title>
        <authorList>
            <person name="Campbell S.E."/>
            <person name="Williams T.A."/>
            <person name="Yousuf A."/>
            <person name="Soanes D.M."/>
            <person name="Paszkiewicz K.H."/>
            <person name="Williams B.A.P."/>
        </authorList>
    </citation>
    <scope>NUCLEOTIDE SEQUENCE [LARGE SCALE GENOMIC DNA]</scope>
    <source>
        <strain evidence="2">42_110</strain>
    </source>
</reference>
<organism evidence="1 2">
    <name type="scientific">Spraguea lophii (strain 42_110)</name>
    <name type="common">Microsporidian parasite</name>
    <dbReference type="NCBI Taxonomy" id="1358809"/>
    <lineage>
        <taxon>Eukaryota</taxon>
        <taxon>Fungi</taxon>
        <taxon>Fungi incertae sedis</taxon>
        <taxon>Microsporidia</taxon>
        <taxon>Spragueidae</taxon>
        <taxon>Spraguea</taxon>
    </lineage>
</organism>
<sequence>MKSKYIHKIISLCVTEILIQKGYEAVTNNSISTLTDILAFYLEKITQKIAENNGDKDFLIKMLIETSIGKDNYRTNELLYFLKYHIGLTDTLKTKTGIDGELEQILKLKPKNILKKQNMTDVFLKDYNRDNIKGLEVDEFMRNFIKEMDGMEVKSENKEIFKDFNLEDNPIKLNETKNVAIGKNDFLKILEEKKDELLQSNRYRTPYSGSLSDEFYILRKRMPHKN</sequence>
<dbReference type="AlphaFoldDB" id="S7XQD0"/>
<dbReference type="GO" id="GO:0046982">
    <property type="term" value="F:protein heterodimerization activity"/>
    <property type="evidence" value="ECO:0007669"/>
    <property type="project" value="InterPro"/>
</dbReference>
<dbReference type="EMBL" id="ATCN01000993">
    <property type="protein sequence ID" value="EPR78158.1"/>
    <property type="molecule type" value="Genomic_DNA"/>
</dbReference>
<protein>
    <recommendedName>
        <fullName evidence="3">Bromodomain associated domain-containing protein</fullName>
    </recommendedName>
</protein>
<evidence type="ECO:0000313" key="1">
    <source>
        <dbReference type="EMBL" id="EPR78158.1"/>
    </source>
</evidence>
<accession>S7XQD0</accession>
<evidence type="ECO:0008006" key="3">
    <source>
        <dbReference type="Google" id="ProtNLM"/>
    </source>
</evidence>
<proteinExistence type="predicted"/>
<dbReference type="Proteomes" id="UP000014978">
    <property type="component" value="Unassembled WGS sequence"/>
</dbReference>
<comment type="caution">
    <text evidence="1">The sequence shown here is derived from an EMBL/GenBank/DDBJ whole genome shotgun (WGS) entry which is preliminary data.</text>
</comment>
<dbReference type="OMA" id="IVPELIC"/>
<dbReference type="InParanoid" id="S7XQD0"/>
<dbReference type="InterPro" id="IPR031498">
    <property type="entry name" value="Bromo_TP-like"/>
</dbReference>
<dbReference type="InterPro" id="IPR009072">
    <property type="entry name" value="Histone-fold"/>
</dbReference>
<dbReference type="OrthoDB" id="2189721at2759"/>
<dbReference type="Pfam" id="PF17027">
    <property type="entry name" value="Bromo_TP_like"/>
    <property type="match status" value="1"/>
</dbReference>
<dbReference type="VEuPathDB" id="MicrosporidiaDB:SLOPH_1714"/>
<evidence type="ECO:0000313" key="2">
    <source>
        <dbReference type="Proteomes" id="UP000014978"/>
    </source>
</evidence>